<evidence type="ECO:0000256" key="8">
    <source>
        <dbReference type="RuleBase" id="RU363032"/>
    </source>
</evidence>
<dbReference type="AlphaFoldDB" id="A0A7W6W4M9"/>
<evidence type="ECO:0000256" key="7">
    <source>
        <dbReference type="ARBA" id="ARBA00023136"/>
    </source>
</evidence>
<keyword evidence="4" id="KW-1003">Cell membrane</keyword>
<sequence>MISGTASNWKRAVFIGLLLATGIGPIILLVGTVLGMAVAQSFGYFNFAGVSGFSLEFWAKQLASPLLAASVLYSLKIALVSAILSVALAYPLALWLRNPFPGSLTLSALIKAPMMVPGLVVAFLFVNLIAFHGFVNEALLGLRLIAKPFRMQNDRYGAGVMLLQVWKNMPFALLLLGGAVRSIHTDLLDAARDLGAGAWARFRKIILPLTLKAMQAALVIIFIGTAGDYSFQVIAGPTSVSSLAQYMYTVQHEFGQWNEAAVVAIVLMATALFGSLLLAAAAHILFGGRRA</sequence>
<reference evidence="10 11" key="1">
    <citation type="submission" date="2020-08" db="EMBL/GenBank/DDBJ databases">
        <title>Genomic Encyclopedia of Type Strains, Phase IV (KMG-V): Genome sequencing to study the core and pangenomes of soil and plant-associated prokaryotes.</title>
        <authorList>
            <person name="Whitman W."/>
        </authorList>
    </citation>
    <scope>NUCLEOTIDE SEQUENCE [LARGE SCALE GENOMIC DNA]</scope>
    <source>
        <strain evidence="10 11">SEMIA 4089</strain>
    </source>
</reference>
<evidence type="ECO:0000313" key="10">
    <source>
        <dbReference type="EMBL" id="MBB4235724.1"/>
    </source>
</evidence>
<dbReference type="RefSeq" id="WP_348645964.1">
    <property type="nucleotide sequence ID" value="NZ_JACIFY010000007.1"/>
</dbReference>
<proteinExistence type="inferred from homology"/>
<protein>
    <submittedName>
        <fullName evidence="10">Putative spermidine/putrescine transport system permease protein</fullName>
    </submittedName>
</protein>
<dbReference type="InterPro" id="IPR000515">
    <property type="entry name" value="MetI-like"/>
</dbReference>
<evidence type="ECO:0000256" key="2">
    <source>
        <dbReference type="ARBA" id="ARBA00007069"/>
    </source>
</evidence>
<feature type="domain" description="ABC transmembrane type-1" evidence="9">
    <location>
        <begin position="71"/>
        <end position="278"/>
    </location>
</feature>
<evidence type="ECO:0000256" key="6">
    <source>
        <dbReference type="ARBA" id="ARBA00022989"/>
    </source>
</evidence>
<keyword evidence="7 8" id="KW-0472">Membrane</keyword>
<dbReference type="Proteomes" id="UP000540909">
    <property type="component" value="Unassembled WGS sequence"/>
</dbReference>
<dbReference type="SUPFAM" id="SSF161098">
    <property type="entry name" value="MetI-like"/>
    <property type="match status" value="1"/>
</dbReference>
<dbReference type="InterPro" id="IPR035906">
    <property type="entry name" value="MetI-like_sf"/>
</dbReference>
<organism evidence="10 11">
    <name type="scientific">Rhizobium esperanzae</name>
    <dbReference type="NCBI Taxonomy" id="1967781"/>
    <lineage>
        <taxon>Bacteria</taxon>
        <taxon>Pseudomonadati</taxon>
        <taxon>Pseudomonadota</taxon>
        <taxon>Alphaproteobacteria</taxon>
        <taxon>Hyphomicrobiales</taxon>
        <taxon>Rhizobiaceae</taxon>
        <taxon>Rhizobium/Agrobacterium group</taxon>
        <taxon>Rhizobium</taxon>
    </lineage>
</organism>
<evidence type="ECO:0000256" key="4">
    <source>
        <dbReference type="ARBA" id="ARBA00022475"/>
    </source>
</evidence>
<name>A0A7W6W4M9_9HYPH</name>
<dbReference type="PROSITE" id="PS50928">
    <property type="entry name" value="ABC_TM1"/>
    <property type="match status" value="1"/>
</dbReference>
<dbReference type="CDD" id="cd06261">
    <property type="entry name" value="TM_PBP2"/>
    <property type="match status" value="1"/>
</dbReference>
<comment type="similarity">
    <text evidence="2">Belongs to the binding-protein-dependent transport system permease family. CysTW subfamily.</text>
</comment>
<keyword evidence="3 8" id="KW-0813">Transport</keyword>
<dbReference type="Gene3D" id="1.10.3720.10">
    <property type="entry name" value="MetI-like"/>
    <property type="match status" value="1"/>
</dbReference>
<feature type="transmembrane region" description="Helical" evidence="8">
    <location>
        <begin position="42"/>
        <end position="59"/>
    </location>
</feature>
<dbReference type="GO" id="GO:0005886">
    <property type="term" value="C:plasma membrane"/>
    <property type="evidence" value="ECO:0007669"/>
    <property type="project" value="UniProtKB-SubCell"/>
</dbReference>
<comment type="subcellular location">
    <subcellularLocation>
        <location evidence="1 8">Cell membrane</location>
        <topology evidence="1 8">Multi-pass membrane protein</topology>
    </subcellularLocation>
</comment>
<feature type="transmembrane region" description="Helical" evidence="8">
    <location>
        <begin position="114"/>
        <end position="135"/>
    </location>
</feature>
<keyword evidence="6 8" id="KW-1133">Transmembrane helix</keyword>
<keyword evidence="5 8" id="KW-0812">Transmembrane</keyword>
<gene>
    <name evidence="10" type="ORF">GGD57_002298</name>
</gene>
<dbReference type="PANTHER" id="PTHR42929">
    <property type="entry name" value="INNER MEMBRANE ABC TRANSPORTER PERMEASE PROTEIN YDCU-RELATED-RELATED"/>
    <property type="match status" value="1"/>
</dbReference>
<feature type="transmembrane region" description="Helical" evidence="8">
    <location>
        <begin position="260"/>
        <end position="286"/>
    </location>
</feature>
<evidence type="ECO:0000313" key="11">
    <source>
        <dbReference type="Proteomes" id="UP000540909"/>
    </source>
</evidence>
<feature type="transmembrane region" description="Helical" evidence="8">
    <location>
        <begin position="71"/>
        <end position="94"/>
    </location>
</feature>
<accession>A0A7W6W4M9</accession>
<dbReference type="PANTHER" id="PTHR42929:SF1">
    <property type="entry name" value="INNER MEMBRANE ABC TRANSPORTER PERMEASE PROTEIN YDCU-RELATED"/>
    <property type="match status" value="1"/>
</dbReference>
<feature type="transmembrane region" description="Helical" evidence="8">
    <location>
        <begin position="205"/>
        <end position="224"/>
    </location>
</feature>
<dbReference type="GO" id="GO:0055085">
    <property type="term" value="P:transmembrane transport"/>
    <property type="evidence" value="ECO:0007669"/>
    <property type="project" value="InterPro"/>
</dbReference>
<evidence type="ECO:0000259" key="9">
    <source>
        <dbReference type="PROSITE" id="PS50928"/>
    </source>
</evidence>
<dbReference type="EMBL" id="JACIFY010000007">
    <property type="protein sequence ID" value="MBB4235724.1"/>
    <property type="molecule type" value="Genomic_DNA"/>
</dbReference>
<evidence type="ECO:0000256" key="1">
    <source>
        <dbReference type="ARBA" id="ARBA00004651"/>
    </source>
</evidence>
<evidence type="ECO:0000256" key="3">
    <source>
        <dbReference type="ARBA" id="ARBA00022448"/>
    </source>
</evidence>
<evidence type="ECO:0000256" key="5">
    <source>
        <dbReference type="ARBA" id="ARBA00022692"/>
    </source>
</evidence>
<feature type="transmembrane region" description="Helical" evidence="8">
    <location>
        <begin position="12"/>
        <end position="36"/>
    </location>
</feature>
<dbReference type="Pfam" id="PF00528">
    <property type="entry name" value="BPD_transp_1"/>
    <property type="match status" value="1"/>
</dbReference>
<comment type="caution">
    <text evidence="10">The sequence shown here is derived from an EMBL/GenBank/DDBJ whole genome shotgun (WGS) entry which is preliminary data.</text>
</comment>